<keyword evidence="1" id="KW-0472">Membrane</keyword>
<reference evidence="3 4" key="1">
    <citation type="submission" date="2020-01" db="EMBL/GenBank/DDBJ databases">
        <authorList>
            <person name="Kim M.K."/>
        </authorList>
    </citation>
    <scope>NUCLEOTIDE SEQUENCE [LARGE SCALE GENOMIC DNA]</scope>
    <source>
        <strain evidence="3 4">172606-1</strain>
    </source>
</reference>
<dbReference type="PANTHER" id="PTHR34220:SF7">
    <property type="entry name" value="SENSOR HISTIDINE KINASE YPDA"/>
    <property type="match status" value="1"/>
</dbReference>
<evidence type="ECO:0000313" key="4">
    <source>
        <dbReference type="Proteomes" id="UP000480178"/>
    </source>
</evidence>
<dbReference type="RefSeq" id="WP_162443856.1">
    <property type="nucleotide sequence ID" value="NZ_CP048222.1"/>
</dbReference>
<feature type="transmembrane region" description="Helical" evidence="1">
    <location>
        <begin position="100"/>
        <end position="121"/>
    </location>
</feature>
<dbReference type="AlphaFoldDB" id="A0A6C0GJ59"/>
<keyword evidence="1" id="KW-0812">Transmembrane</keyword>
<keyword evidence="1" id="KW-1133">Transmembrane helix</keyword>
<feature type="transmembrane region" description="Helical" evidence="1">
    <location>
        <begin position="167"/>
        <end position="190"/>
    </location>
</feature>
<dbReference type="Proteomes" id="UP000480178">
    <property type="component" value="Chromosome"/>
</dbReference>
<feature type="domain" description="Signal transduction histidine kinase internal region" evidence="2">
    <location>
        <begin position="207"/>
        <end position="283"/>
    </location>
</feature>
<protein>
    <submittedName>
        <fullName evidence="3">Sensor histidine kinase</fullName>
    </submittedName>
</protein>
<dbReference type="InterPro" id="IPR010559">
    <property type="entry name" value="Sig_transdc_His_kin_internal"/>
</dbReference>
<dbReference type="EMBL" id="CP048222">
    <property type="protein sequence ID" value="QHT67834.1"/>
    <property type="molecule type" value="Genomic_DNA"/>
</dbReference>
<evidence type="ECO:0000259" key="2">
    <source>
        <dbReference type="Pfam" id="PF06580"/>
    </source>
</evidence>
<sequence length="395" mass="45984">MINSGSLSHEKALPTPTETAVSFSRTGFSATSMQVLIHILMWLLLISLIMTFHLFSRPFGANRLPLPFVYKTGFLFLLNVGLFYFNANYAIPRLLFKKKLFWFVSTLIIAVIIVQAANYWFSSFMQLEARMVREFRLHAIQGAVLPAAPPFPLKIPLRNPEPRIIDLFAWLNTFIILGVSTSLTVTMKWFRDAENQKNLEKERLFSELSHLKNQINPHFFFNTLNNIYALTETNPKDAQEAIYTLSKMMRYMLYETENHQVLLSKEIDFIKHYIELMRLRLTDTVTVEFDYPSDVGSLTVAPLIFVTFIENAFKHGVSYNEKSYVRTQLKIEDKAIHFTVRNRLLKQSKIRKLEGSGIGLVNVKRRLQLLYPEEHQLRIESDQNEYIVHVTLYLS</sequence>
<dbReference type="InterPro" id="IPR050640">
    <property type="entry name" value="Bact_2-comp_sensor_kinase"/>
</dbReference>
<dbReference type="KEGG" id="rhoz:GXP67_14895"/>
<organism evidence="3 4">
    <name type="scientific">Rhodocytophaga rosea</name>
    <dbReference type="NCBI Taxonomy" id="2704465"/>
    <lineage>
        <taxon>Bacteria</taxon>
        <taxon>Pseudomonadati</taxon>
        <taxon>Bacteroidota</taxon>
        <taxon>Cytophagia</taxon>
        <taxon>Cytophagales</taxon>
        <taxon>Rhodocytophagaceae</taxon>
        <taxon>Rhodocytophaga</taxon>
    </lineage>
</organism>
<keyword evidence="3" id="KW-0808">Transferase</keyword>
<dbReference type="GO" id="GO:0016020">
    <property type="term" value="C:membrane"/>
    <property type="evidence" value="ECO:0007669"/>
    <property type="project" value="InterPro"/>
</dbReference>
<gene>
    <name evidence="3" type="ORF">GXP67_14895</name>
</gene>
<proteinExistence type="predicted"/>
<evidence type="ECO:0000256" key="1">
    <source>
        <dbReference type="SAM" id="Phobius"/>
    </source>
</evidence>
<dbReference type="GO" id="GO:0000155">
    <property type="term" value="F:phosphorelay sensor kinase activity"/>
    <property type="evidence" value="ECO:0007669"/>
    <property type="project" value="InterPro"/>
</dbReference>
<accession>A0A6C0GJ59</accession>
<dbReference type="Pfam" id="PF06580">
    <property type="entry name" value="His_kinase"/>
    <property type="match status" value="1"/>
</dbReference>
<dbReference type="InterPro" id="IPR036890">
    <property type="entry name" value="HATPase_C_sf"/>
</dbReference>
<keyword evidence="3" id="KW-0418">Kinase</keyword>
<feature type="transmembrane region" description="Helical" evidence="1">
    <location>
        <begin position="68"/>
        <end position="88"/>
    </location>
</feature>
<dbReference type="Gene3D" id="3.30.565.10">
    <property type="entry name" value="Histidine kinase-like ATPase, C-terminal domain"/>
    <property type="match status" value="1"/>
</dbReference>
<dbReference type="SUPFAM" id="SSF55874">
    <property type="entry name" value="ATPase domain of HSP90 chaperone/DNA topoisomerase II/histidine kinase"/>
    <property type="match status" value="1"/>
</dbReference>
<name>A0A6C0GJ59_9BACT</name>
<evidence type="ECO:0000313" key="3">
    <source>
        <dbReference type="EMBL" id="QHT67834.1"/>
    </source>
</evidence>
<dbReference type="PANTHER" id="PTHR34220">
    <property type="entry name" value="SENSOR HISTIDINE KINASE YPDA"/>
    <property type="match status" value="1"/>
</dbReference>
<keyword evidence="4" id="KW-1185">Reference proteome</keyword>
<feature type="transmembrane region" description="Helical" evidence="1">
    <location>
        <begin position="35"/>
        <end position="56"/>
    </location>
</feature>